<accession>A0A914IDN7</accession>
<comment type="function">
    <text evidence="1">Accessory subunit of the mitochondrial membrane respiratory chain NADH dehydrogenase (Complex I), that is believed not to be involved in catalysis. Complex I functions in the transfer of electrons from NADH to the respiratory chain. The immediate electron acceptor for the enzyme is believed to be ubiquinone.</text>
</comment>
<keyword evidence="8 17" id="KW-0812">Transmembrane</keyword>
<evidence type="ECO:0000256" key="8">
    <source>
        <dbReference type="ARBA" id="ARBA00022692"/>
    </source>
</evidence>
<evidence type="ECO:0000256" key="17">
    <source>
        <dbReference type="SAM" id="Phobius"/>
    </source>
</evidence>
<evidence type="ECO:0000256" key="12">
    <source>
        <dbReference type="ARBA" id="ARBA00022989"/>
    </source>
</evidence>
<keyword evidence="9" id="KW-0999">Mitochondrion inner membrane</keyword>
<keyword evidence="6" id="KW-0813">Transport</keyword>
<proteinExistence type="inferred from homology"/>
<dbReference type="PANTHER" id="PTHR13178:SF0">
    <property type="entry name" value="NADH DEHYDROGENASE [UBIQUINONE] 1 BETA SUBCOMPLEX SUBUNIT 5, MITOCHONDRIAL"/>
    <property type="match status" value="1"/>
</dbReference>
<evidence type="ECO:0000256" key="14">
    <source>
        <dbReference type="ARBA" id="ARBA00023136"/>
    </source>
</evidence>
<keyword evidence="18" id="KW-1185">Reference proteome</keyword>
<evidence type="ECO:0000256" key="6">
    <source>
        <dbReference type="ARBA" id="ARBA00022448"/>
    </source>
</evidence>
<protein>
    <recommendedName>
        <fullName evidence="5">NADH dehydrogenase [ubiquinone] 1 beta subcomplex subunit 5, mitochondrial</fullName>
    </recommendedName>
    <alternativeName>
        <fullName evidence="16">Complex I-SGDH</fullName>
    </alternativeName>
    <alternativeName>
        <fullName evidence="15">NADH-ubiquinone oxidoreductase SGDH subunit</fullName>
    </alternativeName>
</protein>
<comment type="subcellular location">
    <subcellularLocation>
        <location evidence="2">Mitochondrion inner membrane</location>
        <topology evidence="2">Single-pass membrane protein</topology>
    </subcellularLocation>
</comment>
<evidence type="ECO:0000256" key="2">
    <source>
        <dbReference type="ARBA" id="ARBA00004434"/>
    </source>
</evidence>
<name>A0A914IDN7_GLORO</name>
<dbReference type="WBParaSite" id="Gr19_v10_g9890.t1">
    <property type="protein sequence ID" value="Gr19_v10_g9890.t1"/>
    <property type="gene ID" value="Gr19_v10_g9890"/>
</dbReference>
<organism evidence="18 19">
    <name type="scientific">Globodera rostochiensis</name>
    <name type="common">Golden nematode worm</name>
    <name type="synonym">Heterodera rostochiensis</name>
    <dbReference type="NCBI Taxonomy" id="31243"/>
    <lineage>
        <taxon>Eukaryota</taxon>
        <taxon>Metazoa</taxon>
        <taxon>Ecdysozoa</taxon>
        <taxon>Nematoda</taxon>
        <taxon>Chromadorea</taxon>
        <taxon>Rhabditida</taxon>
        <taxon>Tylenchina</taxon>
        <taxon>Tylenchomorpha</taxon>
        <taxon>Tylenchoidea</taxon>
        <taxon>Heteroderidae</taxon>
        <taxon>Heteroderinae</taxon>
        <taxon>Globodera</taxon>
    </lineage>
</organism>
<evidence type="ECO:0000256" key="3">
    <source>
        <dbReference type="ARBA" id="ARBA00007152"/>
    </source>
</evidence>
<sequence length="242" mass="28210">MSALSKLGGSAVTRMLVLPGIGLGRNSTVCIVRHGHGHVFRRRQGQLAWNKAKDNWHFYMLGIGVFPCLLILFGTHIYYGTCELTDYPTEGPPPRHWQFERTPLRQFTAWLSGASDMRYVEANMSLFARVEIKNKWRLLENRVKHLQGERMDYKGYYYHPLTNDWIEVAKKRAANTYKLQQQQQQHHQTQLHHHKTETAILLDVRYGDKNDGNLKESLSLITIDRRRKNHLLCALIALVENY</sequence>
<evidence type="ECO:0000256" key="16">
    <source>
        <dbReference type="ARBA" id="ARBA00032550"/>
    </source>
</evidence>
<dbReference type="InterPro" id="IPR019173">
    <property type="entry name" value="NADH_UbQ_OxRdtase_B5_su"/>
</dbReference>
<feature type="transmembrane region" description="Helical" evidence="17">
    <location>
        <begin position="58"/>
        <end position="79"/>
    </location>
</feature>
<keyword evidence="13" id="KW-0496">Mitochondrion</keyword>
<evidence type="ECO:0000256" key="7">
    <source>
        <dbReference type="ARBA" id="ARBA00022660"/>
    </source>
</evidence>
<dbReference type="AlphaFoldDB" id="A0A914IDN7"/>
<keyword evidence="10" id="KW-0809">Transit peptide</keyword>
<keyword evidence="14 17" id="KW-0472">Membrane</keyword>
<keyword evidence="12 17" id="KW-1133">Transmembrane helix</keyword>
<evidence type="ECO:0000256" key="5">
    <source>
        <dbReference type="ARBA" id="ARBA00015175"/>
    </source>
</evidence>
<comment type="similarity">
    <text evidence="3">Belongs to the complex I NDUFB5 subunit family.</text>
</comment>
<evidence type="ECO:0000256" key="4">
    <source>
        <dbReference type="ARBA" id="ARBA00011533"/>
    </source>
</evidence>
<dbReference type="Pfam" id="PF09781">
    <property type="entry name" value="NDUF_B5"/>
    <property type="match status" value="1"/>
</dbReference>
<dbReference type="GO" id="GO:0005743">
    <property type="term" value="C:mitochondrial inner membrane"/>
    <property type="evidence" value="ECO:0007669"/>
    <property type="project" value="UniProtKB-SubCell"/>
</dbReference>
<comment type="subunit">
    <text evidence="4">Complex I is composed of 45 different subunits.</text>
</comment>
<dbReference type="PANTHER" id="PTHR13178">
    <property type="entry name" value="NADH-UBIQUINONE OXIDOREDUCTASE SGDH SUBUNIT"/>
    <property type="match status" value="1"/>
</dbReference>
<evidence type="ECO:0000256" key="10">
    <source>
        <dbReference type="ARBA" id="ARBA00022946"/>
    </source>
</evidence>
<keyword evidence="7" id="KW-0679">Respiratory chain</keyword>
<evidence type="ECO:0000256" key="9">
    <source>
        <dbReference type="ARBA" id="ARBA00022792"/>
    </source>
</evidence>
<evidence type="ECO:0000256" key="1">
    <source>
        <dbReference type="ARBA" id="ARBA00003195"/>
    </source>
</evidence>
<evidence type="ECO:0000313" key="18">
    <source>
        <dbReference type="Proteomes" id="UP000887572"/>
    </source>
</evidence>
<dbReference type="Proteomes" id="UP000887572">
    <property type="component" value="Unplaced"/>
</dbReference>
<evidence type="ECO:0000313" key="19">
    <source>
        <dbReference type="WBParaSite" id="Gr19_v10_g9890.t1"/>
    </source>
</evidence>
<evidence type="ECO:0000256" key="13">
    <source>
        <dbReference type="ARBA" id="ARBA00023128"/>
    </source>
</evidence>
<reference evidence="19" key="1">
    <citation type="submission" date="2022-11" db="UniProtKB">
        <authorList>
            <consortium name="WormBaseParasite"/>
        </authorList>
    </citation>
    <scope>IDENTIFICATION</scope>
</reference>
<evidence type="ECO:0000256" key="15">
    <source>
        <dbReference type="ARBA" id="ARBA00032395"/>
    </source>
</evidence>
<keyword evidence="11" id="KW-0249">Electron transport</keyword>
<evidence type="ECO:0000256" key="11">
    <source>
        <dbReference type="ARBA" id="ARBA00022982"/>
    </source>
</evidence>